<organism evidence="9 10">
    <name type="scientific">Colletotrichum incanum</name>
    <name type="common">Soybean anthracnose fungus</name>
    <dbReference type="NCBI Taxonomy" id="1573173"/>
    <lineage>
        <taxon>Eukaryota</taxon>
        <taxon>Fungi</taxon>
        <taxon>Dikarya</taxon>
        <taxon>Ascomycota</taxon>
        <taxon>Pezizomycotina</taxon>
        <taxon>Sordariomycetes</taxon>
        <taxon>Hypocreomycetidae</taxon>
        <taxon>Glomerellales</taxon>
        <taxon>Glomerellaceae</taxon>
        <taxon>Colletotrichum</taxon>
        <taxon>Colletotrichum spaethianum species complex</taxon>
    </lineage>
</organism>
<accession>A0A161W087</accession>
<evidence type="ECO:0000256" key="4">
    <source>
        <dbReference type="ARBA" id="ARBA00022989"/>
    </source>
</evidence>
<comment type="subcellular location">
    <subcellularLocation>
        <location evidence="1">Membrane</location>
        <topology evidence="1">Multi-pass membrane protein</topology>
    </subcellularLocation>
</comment>
<dbReference type="InterPro" id="IPR036259">
    <property type="entry name" value="MFS_trans_sf"/>
</dbReference>
<keyword evidence="2" id="KW-0813">Transport</keyword>
<name>A0A161W087_COLIC</name>
<dbReference type="Gene3D" id="1.20.1250.20">
    <property type="entry name" value="MFS general substrate transporter like domains"/>
    <property type="match status" value="1"/>
</dbReference>
<feature type="compositionally biased region" description="Polar residues" evidence="6">
    <location>
        <begin position="7"/>
        <end position="20"/>
    </location>
</feature>
<dbReference type="InterPro" id="IPR011701">
    <property type="entry name" value="MFS"/>
</dbReference>
<gene>
    <name evidence="9" type="ORF">CI238_01266</name>
</gene>
<evidence type="ECO:0000256" key="1">
    <source>
        <dbReference type="ARBA" id="ARBA00004141"/>
    </source>
</evidence>
<feature type="region of interest" description="Disordered" evidence="6">
    <location>
        <begin position="1"/>
        <end position="45"/>
    </location>
</feature>
<comment type="caution">
    <text evidence="9">The sequence shown here is derived from an EMBL/GenBank/DDBJ whole genome shotgun (WGS) entry which is preliminary data.</text>
</comment>
<evidence type="ECO:0000313" key="10">
    <source>
        <dbReference type="Proteomes" id="UP000076584"/>
    </source>
</evidence>
<dbReference type="EMBL" id="LFIW01002106">
    <property type="protein sequence ID" value="KZL79405.1"/>
    <property type="molecule type" value="Genomic_DNA"/>
</dbReference>
<evidence type="ECO:0000313" key="9">
    <source>
        <dbReference type="EMBL" id="KZL79405.1"/>
    </source>
</evidence>
<feature type="transmembrane region" description="Helical" evidence="7">
    <location>
        <begin position="414"/>
        <end position="432"/>
    </location>
</feature>
<keyword evidence="5 7" id="KW-0472">Membrane</keyword>
<feature type="transmembrane region" description="Helical" evidence="7">
    <location>
        <begin position="304"/>
        <end position="327"/>
    </location>
</feature>
<feature type="transmembrane region" description="Helical" evidence="7">
    <location>
        <begin position="444"/>
        <end position="467"/>
    </location>
</feature>
<feature type="transmembrane region" description="Helical" evidence="7">
    <location>
        <begin position="240"/>
        <end position="262"/>
    </location>
</feature>
<protein>
    <submittedName>
        <fullName evidence="9">Major facilitator superfamily transporter</fullName>
    </submittedName>
</protein>
<dbReference type="PANTHER" id="PTHR43791">
    <property type="entry name" value="PERMEASE-RELATED"/>
    <property type="match status" value="1"/>
</dbReference>
<feature type="transmembrane region" description="Helical" evidence="7">
    <location>
        <begin position="53"/>
        <end position="71"/>
    </location>
</feature>
<dbReference type="GO" id="GO:0022857">
    <property type="term" value="F:transmembrane transporter activity"/>
    <property type="evidence" value="ECO:0007669"/>
    <property type="project" value="InterPro"/>
</dbReference>
<evidence type="ECO:0000259" key="8">
    <source>
        <dbReference type="PROSITE" id="PS50850"/>
    </source>
</evidence>
<dbReference type="PROSITE" id="PS50850">
    <property type="entry name" value="MFS"/>
    <property type="match status" value="1"/>
</dbReference>
<reference evidence="9 10" key="1">
    <citation type="submission" date="2015-06" db="EMBL/GenBank/DDBJ databases">
        <title>Survival trade-offs in plant roots during colonization by closely related pathogenic and mutualistic fungi.</title>
        <authorList>
            <person name="Hacquard S."/>
            <person name="Kracher B."/>
            <person name="Hiruma K."/>
            <person name="Weinman A."/>
            <person name="Muench P."/>
            <person name="Garrido Oter R."/>
            <person name="Ver Loren van Themaat E."/>
            <person name="Dallerey J.-F."/>
            <person name="Damm U."/>
            <person name="Henrissat B."/>
            <person name="Lespinet O."/>
            <person name="Thon M."/>
            <person name="Kemen E."/>
            <person name="McHardy A.C."/>
            <person name="Schulze-Lefert P."/>
            <person name="O'Connell R.J."/>
        </authorList>
    </citation>
    <scope>NUCLEOTIDE SEQUENCE [LARGE SCALE GENOMIC DNA]</scope>
    <source>
        <strain evidence="9 10">MAFF 238704</strain>
    </source>
</reference>
<proteinExistence type="predicted"/>
<feature type="transmembrane region" description="Helical" evidence="7">
    <location>
        <begin position="177"/>
        <end position="198"/>
    </location>
</feature>
<evidence type="ECO:0000256" key="6">
    <source>
        <dbReference type="SAM" id="MobiDB-lite"/>
    </source>
</evidence>
<sequence length="550" mass="61275">MGVPATNPIQIATDVATTREGSSDDKLSGSDGGISPVVSNPKDDVDPKEERAFLWRLDLFFLSIGFLGYMFKRTLYGAFLYRYSTATNINSSQNNAYVSGMKEDLELFGNELNYFTTFFKSVSYSIGYMIMLYPSCIIISHFGPSRWLPACELIWGVLTCCLSVVTSAKQVYGLRFLIGFFEGTAWPGYFTLISQWYMPHEVALRMSLYNIAQPAGAMLSGAMQGALSTNFEGLHGRSGWRWAFIINGVCTIAVAIAAFFILPGYPERPNHLAKFYMKPRHIEIALARARRVGRKPQIGITPKSFLRCFTFWQLWAFAIAWSIGGNFTPASYFNLWLKSLRNSDGSVKYSVAMINYLPIIGQAIQLVAELLFSGLSDYFGVRLPFLLIHSVINITSQIILIVRPRNEQAYMAGWYMNYIGAVSTMLLCSWASAHLQGEPQVRTVLFASGTILSYLMSAFIPIAAFPASEAPHWRIGSKLYLGFALVSSFMFVGIHFAFKWEEKRKAKDAVKEGLPGEPDNADAGVKLVVDGPDNTAAETKSLGKFHDRPQ</sequence>
<dbReference type="SUPFAM" id="SSF103473">
    <property type="entry name" value="MFS general substrate transporter"/>
    <property type="match status" value="1"/>
</dbReference>
<evidence type="ECO:0000256" key="2">
    <source>
        <dbReference type="ARBA" id="ARBA00022448"/>
    </source>
</evidence>
<evidence type="ECO:0000256" key="3">
    <source>
        <dbReference type="ARBA" id="ARBA00022692"/>
    </source>
</evidence>
<dbReference type="GO" id="GO:0016020">
    <property type="term" value="C:membrane"/>
    <property type="evidence" value="ECO:0007669"/>
    <property type="project" value="UniProtKB-SubCell"/>
</dbReference>
<dbReference type="Proteomes" id="UP000076584">
    <property type="component" value="Unassembled WGS sequence"/>
</dbReference>
<evidence type="ECO:0000256" key="7">
    <source>
        <dbReference type="SAM" id="Phobius"/>
    </source>
</evidence>
<keyword evidence="3 7" id="KW-0812">Transmembrane</keyword>
<dbReference type="InterPro" id="IPR020846">
    <property type="entry name" value="MFS_dom"/>
</dbReference>
<dbReference type="PANTHER" id="PTHR43791:SF64">
    <property type="entry name" value="MAJOR FACILITATOR SUPERFAMILY (MFS) PROFILE DOMAIN-CONTAINING PROTEIN"/>
    <property type="match status" value="1"/>
</dbReference>
<feature type="transmembrane region" description="Helical" evidence="7">
    <location>
        <begin position="479"/>
        <end position="498"/>
    </location>
</feature>
<dbReference type="Pfam" id="PF07690">
    <property type="entry name" value="MFS_1"/>
    <property type="match status" value="1"/>
</dbReference>
<dbReference type="AlphaFoldDB" id="A0A161W087"/>
<keyword evidence="10" id="KW-1185">Reference proteome</keyword>
<feature type="domain" description="Major facilitator superfamily (MFS) profile" evidence="8">
    <location>
        <begin position="70"/>
        <end position="505"/>
    </location>
</feature>
<feature type="transmembrane region" description="Helical" evidence="7">
    <location>
        <begin position="383"/>
        <end position="402"/>
    </location>
</feature>
<evidence type="ECO:0000256" key="5">
    <source>
        <dbReference type="ARBA" id="ARBA00023136"/>
    </source>
</evidence>
<feature type="transmembrane region" description="Helical" evidence="7">
    <location>
        <begin position="122"/>
        <end position="141"/>
    </location>
</feature>
<keyword evidence="4 7" id="KW-1133">Transmembrane helix</keyword>
<feature type="transmembrane region" description="Helical" evidence="7">
    <location>
        <begin position="347"/>
        <end position="371"/>
    </location>
</feature>